<protein>
    <submittedName>
        <fullName evidence="3">Serine carboxypeptidase</fullName>
    </submittedName>
</protein>
<dbReference type="SUPFAM" id="SSF53474">
    <property type="entry name" value="alpha/beta-Hydrolases"/>
    <property type="match status" value="1"/>
</dbReference>
<dbReference type="GO" id="GO:0006508">
    <property type="term" value="P:proteolysis"/>
    <property type="evidence" value="ECO:0007669"/>
    <property type="project" value="InterPro"/>
</dbReference>
<evidence type="ECO:0000313" key="2">
    <source>
        <dbReference type="Proteomes" id="UP000050794"/>
    </source>
</evidence>
<dbReference type="InterPro" id="IPR029058">
    <property type="entry name" value="AB_hydrolase_fold"/>
</dbReference>
<keyword evidence="2" id="KW-1185">Reference proteome</keyword>
<evidence type="ECO:0000256" key="1">
    <source>
        <dbReference type="ARBA" id="ARBA00009431"/>
    </source>
</evidence>
<proteinExistence type="inferred from homology"/>
<organism evidence="2 3">
    <name type="scientific">Toxocara canis</name>
    <name type="common">Canine roundworm</name>
    <dbReference type="NCBI Taxonomy" id="6265"/>
    <lineage>
        <taxon>Eukaryota</taxon>
        <taxon>Metazoa</taxon>
        <taxon>Ecdysozoa</taxon>
        <taxon>Nematoda</taxon>
        <taxon>Chromadorea</taxon>
        <taxon>Rhabditida</taxon>
        <taxon>Spirurina</taxon>
        <taxon>Ascaridomorpha</taxon>
        <taxon>Ascaridoidea</taxon>
        <taxon>Toxocaridae</taxon>
        <taxon>Toxocara</taxon>
    </lineage>
</organism>
<dbReference type="Proteomes" id="UP000050794">
    <property type="component" value="Unassembled WGS sequence"/>
</dbReference>
<dbReference type="Pfam" id="PF00450">
    <property type="entry name" value="Peptidase_S10"/>
    <property type="match status" value="1"/>
</dbReference>
<name>A0A183VBJ7_TOXCA</name>
<accession>A0A183VBJ7</accession>
<sequence length="109" mass="12656">LSFSRTVWFNYLFFQAPSERTPWYYQISNKYFKQIAGYQKFYTNGVTSIDLLTVKGAGHYVPTDRPGPSLQMFTNFIRNSGDYSKVVPFDLSRKPLLPQYQGLCTYIGL</sequence>
<dbReference type="AlphaFoldDB" id="A0A183VBJ7"/>
<evidence type="ECO:0000313" key="3">
    <source>
        <dbReference type="WBParaSite" id="TCNE_0001812101-mRNA-1"/>
    </source>
</evidence>
<reference evidence="3" key="1">
    <citation type="submission" date="2016-06" db="UniProtKB">
        <authorList>
            <consortium name="WormBaseParasite"/>
        </authorList>
    </citation>
    <scope>IDENTIFICATION</scope>
</reference>
<dbReference type="InterPro" id="IPR033124">
    <property type="entry name" value="Ser_caboxypep_his_AS"/>
</dbReference>
<dbReference type="GO" id="GO:0004185">
    <property type="term" value="F:serine-type carboxypeptidase activity"/>
    <property type="evidence" value="ECO:0007669"/>
    <property type="project" value="InterPro"/>
</dbReference>
<dbReference type="WBParaSite" id="TCNE_0001812101-mRNA-1">
    <property type="protein sequence ID" value="TCNE_0001812101-mRNA-1"/>
    <property type="gene ID" value="TCNE_0001812101"/>
</dbReference>
<dbReference type="InterPro" id="IPR001563">
    <property type="entry name" value="Peptidase_S10"/>
</dbReference>
<comment type="similarity">
    <text evidence="1">Belongs to the peptidase S10 family.</text>
</comment>
<dbReference type="Gene3D" id="3.40.50.1820">
    <property type="entry name" value="alpha/beta hydrolase"/>
    <property type="match status" value="1"/>
</dbReference>
<dbReference type="PROSITE" id="PS00560">
    <property type="entry name" value="CARBOXYPEPT_SER_HIS"/>
    <property type="match status" value="1"/>
</dbReference>